<accession>A0A9P4URM1</accession>
<feature type="transmembrane region" description="Helical" evidence="8">
    <location>
        <begin position="48"/>
        <end position="69"/>
    </location>
</feature>
<feature type="transmembrane region" description="Helical" evidence="8">
    <location>
        <begin position="354"/>
        <end position="377"/>
    </location>
</feature>
<evidence type="ECO:0000256" key="4">
    <source>
        <dbReference type="ARBA" id="ARBA00022692"/>
    </source>
</evidence>
<evidence type="ECO:0000256" key="6">
    <source>
        <dbReference type="ARBA" id="ARBA00023136"/>
    </source>
</evidence>
<dbReference type="AlphaFoldDB" id="A0A9P4URM1"/>
<feature type="domain" description="Ammonium transporter AmtB-like" evidence="10">
    <location>
        <begin position="49"/>
        <end position="459"/>
    </location>
</feature>
<evidence type="ECO:0000256" key="9">
    <source>
        <dbReference type="SAM" id="MobiDB-lite"/>
    </source>
</evidence>
<evidence type="ECO:0000256" key="2">
    <source>
        <dbReference type="ARBA" id="ARBA00005887"/>
    </source>
</evidence>
<keyword evidence="7 8" id="KW-0924">Ammonia transport</keyword>
<feature type="transmembrane region" description="Helical" evidence="8">
    <location>
        <begin position="245"/>
        <end position="265"/>
    </location>
</feature>
<dbReference type="InterPro" id="IPR024041">
    <property type="entry name" value="NH4_transpt_AmtB-like_dom"/>
</dbReference>
<feature type="transmembrane region" description="Helical" evidence="8">
    <location>
        <begin position="209"/>
        <end position="225"/>
    </location>
</feature>
<keyword evidence="6 8" id="KW-0472">Membrane</keyword>
<comment type="similarity">
    <text evidence="2 8">Belongs to the ammonia transporter channel (TC 1.A.11.2) family.</text>
</comment>
<name>A0A9P4URM1_9PEZI</name>
<evidence type="ECO:0000256" key="1">
    <source>
        <dbReference type="ARBA" id="ARBA00004141"/>
    </source>
</evidence>
<dbReference type="GO" id="GO:0008519">
    <property type="term" value="F:ammonium channel activity"/>
    <property type="evidence" value="ECO:0007669"/>
    <property type="project" value="InterPro"/>
</dbReference>
<feature type="transmembrane region" description="Helical" evidence="8">
    <location>
        <begin position="323"/>
        <end position="342"/>
    </location>
</feature>
<comment type="caution">
    <text evidence="11">The sequence shown here is derived from an EMBL/GenBank/DDBJ whole genome shotgun (WGS) entry which is preliminary data.</text>
</comment>
<dbReference type="EMBL" id="MU003780">
    <property type="protein sequence ID" value="KAF2722746.1"/>
    <property type="molecule type" value="Genomic_DNA"/>
</dbReference>
<gene>
    <name evidence="11" type="ORF">K431DRAFT_265772</name>
</gene>
<dbReference type="SUPFAM" id="SSF111352">
    <property type="entry name" value="Ammonium transporter"/>
    <property type="match status" value="1"/>
</dbReference>
<feature type="region of interest" description="Disordered" evidence="9">
    <location>
        <begin position="477"/>
        <end position="529"/>
    </location>
</feature>
<dbReference type="InterPro" id="IPR001905">
    <property type="entry name" value="Ammonium_transpt"/>
</dbReference>
<evidence type="ECO:0000256" key="7">
    <source>
        <dbReference type="ARBA" id="ARBA00023177"/>
    </source>
</evidence>
<comment type="subcellular location">
    <subcellularLocation>
        <location evidence="8">Cell membrane</location>
        <topology evidence="8">Multi-pass membrane protein</topology>
    </subcellularLocation>
    <subcellularLocation>
        <location evidence="1">Membrane</location>
        <topology evidence="1">Multi-pass membrane protein</topology>
    </subcellularLocation>
</comment>
<keyword evidence="4 8" id="KW-0812">Transmembrane</keyword>
<dbReference type="NCBIfam" id="TIGR00836">
    <property type="entry name" value="amt"/>
    <property type="match status" value="1"/>
</dbReference>
<dbReference type="FunFam" id="1.10.3430.10:FF:000003">
    <property type="entry name" value="Ammonium transporter"/>
    <property type="match status" value="1"/>
</dbReference>
<dbReference type="InterPro" id="IPR029020">
    <property type="entry name" value="Ammonium/urea_transptr"/>
</dbReference>
<evidence type="ECO:0000313" key="11">
    <source>
        <dbReference type="EMBL" id="KAF2722746.1"/>
    </source>
</evidence>
<dbReference type="GO" id="GO:0005886">
    <property type="term" value="C:plasma membrane"/>
    <property type="evidence" value="ECO:0007669"/>
    <property type="project" value="UniProtKB-SubCell"/>
</dbReference>
<sequence length="529" mass="57179">MLASTESASDNSLANLPYVPYQAFNTTDPTGGDSLSQDLNVFYQSGDIAWLLTSTALVLLMIPGIGLFYSGLARRKSALSLIVICLLSVAVTSFQWFFWGFSLTFSHTGTSGFIGDLQNVGLRNVLAGPSVASRRIPDLLFAVYQCMFAAITVAIATGAAAERGRIAPLLIFIFIWSTVVYDPIAYWSWNPHGWTYKLGGLDFAGGTPVHISSGAAALAYSYALGKRTGHGTPALNNRPHNISHIVLGTVFLWVGWFGFNAGSALSANMRAVMAAVVTNLAAATAGLTWCILDYRLDRKWSMVGFCSGVVAGLVTITPGSGFVPAWAAVIFGLSAGIICNFATQLKYWIGCDDAFDIFAVHCIGGILGNICTGFFAADYIAHLDGYTVIPGGWVNHNWVQLGIQLADSIAGLCYSFVMSCLILLAISFIGRWVPFFELRMSKEEEEAGADDVEIGEYAYDYVEMVRDVQRHNENNILTSQGLASNGDRASDVDGSDLQMSKAQEGYPMRSFSMESRPRYRDDGTVGYAQ</sequence>
<keyword evidence="3 8" id="KW-0813">Transport</keyword>
<dbReference type="PROSITE" id="PS01219">
    <property type="entry name" value="AMMONIUM_TRANSP"/>
    <property type="match status" value="1"/>
</dbReference>
<proteinExistence type="inferred from homology"/>
<keyword evidence="5 8" id="KW-1133">Transmembrane helix</keyword>
<dbReference type="OrthoDB" id="534912at2759"/>
<evidence type="ECO:0000256" key="5">
    <source>
        <dbReference type="ARBA" id="ARBA00022989"/>
    </source>
</evidence>
<feature type="transmembrane region" description="Helical" evidence="8">
    <location>
        <begin position="81"/>
        <end position="99"/>
    </location>
</feature>
<evidence type="ECO:0000313" key="12">
    <source>
        <dbReference type="Proteomes" id="UP000799441"/>
    </source>
</evidence>
<protein>
    <recommendedName>
        <fullName evidence="8">Ammonium transporter</fullName>
    </recommendedName>
</protein>
<feature type="transmembrane region" description="Helical" evidence="8">
    <location>
        <begin position="409"/>
        <end position="433"/>
    </location>
</feature>
<organism evidence="11 12">
    <name type="scientific">Polychaeton citri CBS 116435</name>
    <dbReference type="NCBI Taxonomy" id="1314669"/>
    <lineage>
        <taxon>Eukaryota</taxon>
        <taxon>Fungi</taxon>
        <taxon>Dikarya</taxon>
        <taxon>Ascomycota</taxon>
        <taxon>Pezizomycotina</taxon>
        <taxon>Dothideomycetes</taxon>
        <taxon>Dothideomycetidae</taxon>
        <taxon>Capnodiales</taxon>
        <taxon>Capnodiaceae</taxon>
        <taxon>Polychaeton</taxon>
    </lineage>
</organism>
<keyword evidence="12" id="KW-1185">Reference proteome</keyword>
<feature type="transmembrane region" description="Helical" evidence="8">
    <location>
        <begin position="139"/>
        <end position="159"/>
    </location>
</feature>
<feature type="transmembrane region" description="Helical" evidence="8">
    <location>
        <begin position="271"/>
        <end position="292"/>
    </location>
</feature>
<dbReference type="InterPro" id="IPR018047">
    <property type="entry name" value="Ammonium_transpt_CS"/>
</dbReference>
<feature type="transmembrane region" description="Helical" evidence="8">
    <location>
        <begin position="299"/>
        <end position="317"/>
    </location>
</feature>
<reference evidence="11" key="1">
    <citation type="journal article" date="2020" name="Stud. Mycol.">
        <title>101 Dothideomycetes genomes: a test case for predicting lifestyles and emergence of pathogens.</title>
        <authorList>
            <person name="Haridas S."/>
            <person name="Albert R."/>
            <person name="Binder M."/>
            <person name="Bloem J."/>
            <person name="Labutti K."/>
            <person name="Salamov A."/>
            <person name="Andreopoulos B."/>
            <person name="Baker S."/>
            <person name="Barry K."/>
            <person name="Bills G."/>
            <person name="Bluhm B."/>
            <person name="Cannon C."/>
            <person name="Castanera R."/>
            <person name="Culley D."/>
            <person name="Daum C."/>
            <person name="Ezra D."/>
            <person name="Gonzalez J."/>
            <person name="Henrissat B."/>
            <person name="Kuo A."/>
            <person name="Liang C."/>
            <person name="Lipzen A."/>
            <person name="Lutzoni F."/>
            <person name="Magnuson J."/>
            <person name="Mondo S."/>
            <person name="Nolan M."/>
            <person name="Ohm R."/>
            <person name="Pangilinan J."/>
            <person name="Park H.-J."/>
            <person name="Ramirez L."/>
            <person name="Alfaro M."/>
            <person name="Sun H."/>
            <person name="Tritt A."/>
            <person name="Yoshinaga Y."/>
            <person name="Zwiers L.-H."/>
            <person name="Turgeon B."/>
            <person name="Goodwin S."/>
            <person name="Spatafora J."/>
            <person name="Crous P."/>
            <person name="Grigoriev I."/>
        </authorList>
    </citation>
    <scope>NUCLEOTIDE SEQUENCE</scope>
    <source>
        <strain evidence="11">CBS 116435</strain>
    </source>
</reference>
<evidence type="ECO:0000256" key="8">
    <source>
        <dbReference type="RuleBase" id="RU362002"/>
    </source>
</evidence>
<dbReference type="Gene3D" id="1.10.3430.10">
    <property type="entry name" value="Ammonium transporter AmtB like domains"/>
    <property type="match status" value="1"/>
</dbReference>
<evidence type="ECO:0000256" key="3">
    <source>
        <dbReference type="ARBA" id="ARBA00022448"/>
    </source>
</evidence>
<dbReference type="PANTHER" id="PTHR43029:SF10">
    <property type="entry name" value="AMMONIUM TRANSPORTER MEP2"/>
    <property type="match status" value="1"/>
</dbReference>
<feature type="transmembrane region" description="Helical" evidence="8">
    <location>
        <begin position="166"/>
        <end position="189"/>
    </location>
</feature>
<evidence type="ECO:0000259" key="10">
    <source>
        <dbReference type="Pfam" id="PF00909"/>
    </source>
</evidence>
<dbReference type="Proteomes" id="UP000799441">
    <property type="component" value="Unassembled WGS sequence"/>
</dbReference>
<dbReference type="Pfam" id="PF00909">
    <property type="entry name" value="Ammonium_transp"/>
    <property type="match status" value="1"/>
</dbReference>
<dbReference type="PANTHER" id="PTHR43029">
    <property type="entry name" value="AMMONIUM TRANSPORTER MEP2"/>
    <property type="match status" value="1"/>
</dbReference>